<keyword evidence="1" id="KW-0067">ATP-binding</keyword>
<sequence>MSSKISAEQPVVPVITGGDLGAYSLAREYHERFGWMSAVVPTGQNLIVGGSKLTELYPAGPMFDPETVTAHVEQVARSVNAHTPDRPLVLHSGYDHLVRIVAQKADRLRDAGYVFPAVTVEQLDRAALKEHFYALCRTYSVPYPRTLIYDSHAAAEQTTSSDDFLNSFHGARLSYPVVLKADDGGQWASTRFEGRRKVHYIDNDANLKEVLDKATDAGYRGGLIVQEFIPGPDSQLRILTMYRNADGNITLSGLGEVIVEDHAVGLEGNARAVIAVPDNPLHHHGAKILDSLDWHGFAMFDIKVHPTTGEPMFLEMNPRLGRHHYYLTAAGRNPVDFYLGDLLGDFDEPAPAHVEHLALSTTIPLSVAQRYANDQQRHYISELKKSGQVYTPLQYRQDKNFKRDLYQKYRLYKAAEEVQHRPGSMN</sequence>
<dbReference type="GO" id="GO:0046872">
    <property type="term" value="F:metal ion binding"/>
    <property type="evidence" value="ECO:0007669"/>
    <property type="project" value="InterPro"/>
</dbReference>
<accession>A0AAJ6DCR7</accession>
<evidence type="ECO:0000259" key="2">
    <source>
        <dbReference type="PROSITE" id="PS50975"/>
    </source>
</evidence>
<dbReference type="GO" id="GO:0005524">
    <property type="term" value="F:ATP binding"/>
    <property type="evidence" value="ECO:0007669"/>
    <property type="project" value="UniProtKB-UniRule"/>
</dbReference>
<protein>
    <recommendedName>
        <fullName evidence="2">ATP-grasp domain-containing protein</fullName>
    </recommendedName>
</protein>
<dbReference type="SUPFAM" id="SSF56059">
    <property type="entry name" value="Glutathione synthetase ATP-binding domain-like"/>
    <property type="match status" value="1"/>
</dbReference>
<name>A0AAJ6DCR7_9MICC</name>
<evidence type="ECO:0000313" key="3">
    <source>
        <dbReference type="EMBL" id="WGH93117.1"/>
    </source>
</evidence>
<keyword evidence="4" id="KW-1185">Reference proteome</keyword>
<dbReference type="EMBL" id="CP122566">
    <property type="protein sequence ID" value="WGH93117.1"/>
    <property type="molecule type" value="Genomic_DNA"/>
</dbReference>
<organism evidence="3 4">
    <name type="scientific">Auritidibacter ignavus</name>
    <dbReference type="NCBI Taxonomy" id="678932"/>
    <lineage>
        <taxon>Bacteria</taxon>
        <taxon>Bacillati</taxon>
        <taxon>Actinomycetota</taxon>
        <taxon>Actinomycetes</taxon>
        <taxon>Micrococcales</taxon>
        <taxon>Micrococcaceae</taxon>
        <taxon>Auritidibacter</taxon>
    </lineage>
</organism>
<dbReference type="AlphaFoldDB" id="A0AAJ6DCR7"/>
<gene>
    <name evidence="3" type="ORF">QDX21_12645</name>
</gene>
<feature type="domain" description="ATP-grasp" evidence="2">
    <location>
        <begin position="133"/>
        <end position="343"/>
    </location>
</feature>
<dbReference type="InterPro" id="IPR011761">
    <property type="entry name" value="ATP-grasp"/>
</dbReference>
<evidence type="ECO:0000256" key="1">
    <source>
        <dbReference type="PROSITE-ProRule" id="PRU00409"/>
    </source>
</evidence>
<dbReference type="Proteomes" id="UP001224674">
    <property type="component" value="Chromosome"/>
</dbReference>
<proteinExistence type="predicted"/>
<dbReference type="PROSITE" id="PS50975">
    <property type="entry name" value="ATP_GRASP"/>
    <property type="match status" value="1"/>
</dbReference>
<reference evidence="3 4" key="1">
    <citation type="submission" date="2023-03" db="EMBL/GenBank/DDBJ databases">
        <title>Complete genome sequences of several Auritidibacter ignavus strains isolated from ear infections.</title>
        <authorList>
            <person name="Baehr T."/>
            <person name="Baumhoegger A.M."/>
        </authorList>
    </citation>
    <scope>NUCLEOTIDE SEQUENCE [LARGE SCALE GENOMIC DNA]</scope>
    <source>
        <strain evidence="3 4">BABAE-6</strain>
    </source>
</reference>
<evidence type="ECO:0000313" key="4">
    <source>
        <dbReference type="Proteomes" id="UP001224674"/>
    </source>
</evidence>
<dbReference type="Gene3D" id="3.30.470.20">
    <property type="entry name" value="ATP-grasp fold, B domain"/>
    <property type="match status" value="1"/>
</dbReference>
<dbReference type="RefSeq" id="WP_279674843.1">
    <property type="nucleotide sequence ID" value="NZ_CP122566.1"/>
</dbReference>
<keyword evidence="1" id="KW-0547">Nucleotide-binding</keyword>